<dbReference type="Proteomes" id="UP000593571">
    <property type="component" value="Unassembled WGS sequence"/>
</dbReference>
<gene>
    <name evidence="1" type="ORF">HJG63_007887</name>
</gene>
<reference evidence="1 2" key="1">
    <citation type="journal article" date="2020" name="Nature">
        <title>Six reference-quality genomes reveal evolution of bat adaptations.</title>
        <authorList>
            <person name="Jebb D."/>
            <person name="Huang Z."/>
            <person name="Pippel M."/>
            <person name="Hughes G.M."/>
            <person name="Lavrichenko K."/>
            <person name="Devanna P."/>
            <person name="Winkler S."/>
            <person name="Jermiin L.S."/>
            <person name="Skirmuntt E.C."/>
            <person name="Katzourakis A."/>
            <person name="Burkitt-Gray L."/>
            <person name="Ray D.A."/>
            <person name="Sullivan K.A.M."/>
            <person name="Roscito J.G."/>
            <person name="Kirilenko B.M."/>
            <person name="Davalos L.M."/>
            <person name="Corthals A.P."/>
            <person name="Power M.L."/>
            <person name="Jones G."/>
            <person name="Ransome R.D."/>
            <person name="Dechmann D.K.N."/>
            <person name="Locatelli A.G."/>
            <person name="Puechmaille S.J."/>
            <person name="Fedrigo O."/>
            <person name="Jarvis E.D."/>
            <person name="Hiller M."/>
            <person name="Vernes S.C."/>
            <person name="Myers E.W."/>
            <person name="Teeling E.C."/>
        </authorList>
    </citation>
    <scope>NUCLEOTIDE SEQUENCE [LARGE SCALE GENOMIC DNA]</scope>
    <source>
        <strain evidence="1">MRouAeg1</strain>
        <tissue evidence="1">Muscle</tissue>
    </source>
</reference>
<proteinExistence type="predicted"/>
<dbReference type="AlphaFoldDB" id="A0A7J8KB28"/>
<keyword evidence="2" id="KW-1185">Reference proteome</keyword>
<protein>
    <submittedName>
        <fullName evidence="1">Uncharacterized protein</fullName>
    </submittedName>
</protein>
<sequence>MLSTQYIVPLKPTHCHVSIISQFKKEKKRKETCFLTVLDTRSLKLRCQQGCTPSQGCSGDAFLDPSSFRWLQAFLDHITLFSLPLSSQGVLDCVSPIFLCLSLITTLVIGFRAHVDDSGCSHLKIHNYIPFLKLQSHSQVPDGCIF</sequence>
<evidence type="ECO:0000313" key="1">
    <source>
        <dbReference type="EMBL" id="KAF6506034.1"/>
    </source>
</evidence>
<name>A0A7J8KB28_ROUAE</name>
<organism evidence="1 2">
    <name type="scientific">Rousettus aegyptiacus</name>
    <name type="common">Egyptian fruit bat</name>
    <name type="synonym">Pteropus aegyptiacus</name>
    <dbReference type="NCBI Taxonomy" id="9407"/>
    <lineage>
        <taxon>Eukaryota</taxon>
        <taxon>Metazoa</taxon>
        <taxon>Chordata</taxon>
        <taxon>Craniata</taxon>
        <taxon>Vertebrata</taxon>
        <taxon>Euteleostomi</taxon>
        <taxon>Mammalia</taxon>
        <taxon>Eutheria</taxon>
        <taxon>Laurasiatheria</taxon>
        <taxon>Chiroptera</taxon>
        <taxon>Yinpterochiroptera</taxon>
        <taxon>Pteropodoidea</taxon>
        <taxon>Pteropodidae</taxon>
        <taxon>Rousettinae</taxon>
        <taxon>Rousettus</taxon>
    </lineage>
</organism>
<dbReference type="EMBL" id="JACASE010000001">
    <property type="protein sequence ID" value="KAF6506034.1"/>
    <property type="molecule type" value="Genomic_DNA"/>
</dbReference>
<evidence type="ECO:0000313" key="2">
    <source>
        <dbReference type="Proteomes" id="UP000593571"/>
    </source>
</evidence>
<comment type="caution">
    <text evidence="1">The sequence shown here is derived from an EMBL/GenBank/DDBJ whole genome shotgun (WGS) entry which is preliminary data.</text>
</comment>
<accession>A0A7J8KB28</accession>